<evidence type="ECO:0000313" key="3">
    <source>
        <dbReference type="Proteomes" id="UP000544090"/>
    </source>
</evidence>
<dbReference type="SUPFAM" id="SSF54593">
    <property type="entry name" value="Glyoxalase/Bleomycin resistance protein/Dihydroxybiphenyl dioxygenase"/>
    <property type="match status" value="1"/>
</dbReference>
<reference evidence="2 3" key="1">
    <citation type="submission" date="2020-04" db="EMBL/GenBank/DDBJ databases">
        <title>Arthrobacter sp. nov.</title>
        <authorList>
            <person name="Liu S."/>
        </authorList>
    </citation>
    <scope>NUCLEOTIDE SEQUENCE [LARGE SCALE GENOMIC DNA]</scope>
    <source>
        <strain evidence="2 3">E918</strain>
    </source>
</reference>
<accession>A0A7X6QM68</accession>
<dbReference type="EMBL" id="JAAZSQ010000024">
    <property type="protein sequence ID" value="NKX56463.1"/>
    <property type="molecule type" value="Genomic_DNA"/>
</dbReference>
<protein>
    <submittedName>
        <fullName evidence="2">VOC family protein</fullName>
    </submittedName>
</protein>
<dbReference type="Pfam" id="PF00903">
    <property type="entry name" value="Glyoxalase"/>
    <property type="match status" value="1"/>
</dbReference>
<proteinExistence type="predicted"/>
<dbReference type="InterPro" id="IPR028973">
    <property type="entry name" value="PhnB-like"/>
</dbReference>
<feature type="domain" description="Glyoxalase/fosfomycin resistance/dioxygenase" evidence="1">
    <location>
        <begin position="5"/>
        <end position="129"/>
    </location>
</feature>
<gene>
    <name evidence="2" type="ORF">HGG74_18415</name>
</gene>
<dbReference type="Gene3D" id="3.10.180.10">
    <property type="entry name" value="2,3-Dihydroxybiphenyl 1,2-Dioxygenase, domain 1"/>
    <property type="match status" value="1"/>
</dbReference>
<dbReference type="Proteomes" id="UP000544090">
    <property type="component" value="Unassembled WGS sequence"/>
</dbReference>
<dbReference type="AlphaFoldDB" id="A0A7X6QM68"/>
<organism evidence="2 3">
    <name type="scientific">Arthrobacter mobilis</name>
    <dbReference type="NCBI Taxonomy" id="2724944"/>
    <lineage>
        <taxon>Bacteria</taxon>
        <taxon>Bacillati</taxon>
        <taxon>Actinomycetota</taxon>
        <taxon>Actinomycetes</taxon>
        <taxon>Micrococcales</taxon>
        <taxon>Micrococcaceae</taxon>
        <taxon>Arthrobacter</taxon>
    </lineage>
</organism>
<sequence>MPTQLNPYLSFRDNAKQAMQFYQSVFGGELTSSTFGEFNASTDAAERDKIMHSMLQTDNGMVLMASDTPSGMEYSPGSSISISLSGDDETELRRYWDKLSADGTVTMPLEKAPWGDTFGMCTDKFGVTWLVNIGGTQA</sequence>
<dbReference type="InterPro" id="IPR004360">
    <property type="entry name" value="Glyas_Fos-R_dOase_dom"/>
</dbReference>
<comment type="caution">
    <text evidence="2">The sequence shown here is derived from an EMBL/GenBank/DDBJ whole genome shotgun (WGS) entry which is preliminary data.</text>
</comment>
<evidence type="ECO:0000313" key="2">
    <source>
        <dbReference type="EMBL" id="NKX56463.1"/>
    </source>
</evidence>
<dbReference type="CDD" id="cd06588">
    <property type="entry name" value="PhnB_like"/>
    <property type="match status" value="1"/>
</dbReference>
<dbReference type="PANTHER" id="PTHR33990:SF1">
    <property type="entry name" value="PROTEIN YJDN"/>
    <property type="match status" value="1"/>
</dbReference>
<dbReference type="RefSeq" id="WP_168488762.1">
    <property type="nucleotide sequence ID" value="NZ_JAAZSQ010000024.1"/>
</dbReference>
<evidence type="ECO:0000259" key="1">
    <source>
        <dbReference type="Pfam" id="PF00903"/>
    </source>
</evidence>
<dbReference type="InterPro" id="IPR029068">
    <property type="entry name" value="Glyas_Bleomycin-R_OHBP_Dase"/>
</dbReference>
<keyword evidence="3" id="KW-1185">Reference proteome</keyword>
<name>A0A7X6QM68_9MICC</name>
<dbReference type="PANTHER" id="PTHR33990">
    <property type="entry name" value="PROTEIN YJDN-RELATED"/>
    <property type="match status" value="1"/>
</dbReference>